<sequence>DPAASIIPYKNNKKPALIVGALIPETFCRAIIYEIPVKHAGIRVLWFTIQKGVWYRGKGICQESSASHFPRNKKL</sequence>
<evidence type="ECO:0000313" key="1">
    <source>
        <dbReference type="EMBL" id="SHL53656.1"/>
    </source>
</evidence>
<dbReference type="EMBL" id="FQZU01000095">
    <property type="protein sequence ID" value="SHL53656.1"/>
    <property type="molecule type" value="Genomic_DNA"/>
</dbReference>
<organism evidence="1 2">
    <name type="scientific">Desulfatibacillum alkenivorans DSM 16219</name>
    <dbReference type="NCBI Taxonomy" id="1121393"/>
    <lineage>
        <taxon>Bacteria</taxon>
        <taxon>Pseudomonadati</taxon>
        <taxon>Thermodesulfobacteriota</taxon>
        <taxon>Desulfobacteria</taxon>
        <taxon>Desulfobacterales</taxon>
        <taxon>Desulfatibacillaceae</taxon>
        <taxon>Desulfatibacillum</taxon>
    </lineage>
</organism>
<accession>A0A1M7BFM6</accession>
<protein>
    <submittedName>
        <fullName evidence="1">Uncharacterized protein</fullName>
    </submittedName>
</protein>
<reference evidence="2" key="1">
    <citation type="submission" date="2016-11" db="EMBL/GenBank/DDBJ databases">
        <authorList>
            <person name="Varghese N."/>
            <person name="Submissions S."/>
        </authorList>
    </citation>
    <scope>NUCLEOTIDE SEQUENCE [LARGE SCALE GENOMIC DNA]</scope>
    <source>
        <strain evidence="2">DSM 16219</strain>
    </source>
</reference>
<name>A0A1M7BFM6_9BACT</name>
<dbReference type="AlphaFoldDB" id="A0A1M7BFM6"/>
<feature type="non-terminal residue" evidence="1">
    <location>
        <position position="1"/>
    </location>
</feature>
<gene>
    <name evidence="1" type="ORF">SAMN02745216_05308</name>
</gene>
<proteinExistence type="predicted"/>
<keyword evidence="2" id="KW-1185">Reference proteome</keyword>
<dbReference type="Proteomes" id="UP000183994">
    <property type="component" value="Unassembled WGS sequence"/>
</dbReference>
<evidence type="ECO:0000313" key="2">
    <source>
        <dbReference type="Proteomes" id="UP000183994"/>
    </source>
</evidence>